<sequence length="89" mass="9437">MPVQTRHQARAQTEPPILAAPKPKHSLIICLKFWPLDAATSAQPLLSISAPSTTATAPASEPNPTSSDIHPTDLDLSIINFGLLSNSDI</sequence>
<evidence type="ECO:0000256" key="1">
    <source>
        <dbReference type="SAM" id="MobiDB-lite"/>
    </source>
</evidence>
<dbReference type="AlphaFoldDB" id="A0A8H4LHQ3"/>
<feature type="compositionally biased region" description="Low complexity" evidence="1">
    <location>
        <begin position="52"/>
        <end position="67"/>
    </location>
</feature>
<feature type="region of interest" description="Disordered" evidence="1">
    <location>
        <begin position="52"/>
        <end position="71"/>
    </location>
</feature>
<proteinExistence type="predicted"/>
<accession>A0A8H4LHQ3</accession>
<protein>
    <submittedName>
        <fullName evidence="2">Uncharacterized protein</fullName>
    </submittedName>
</protein>
<dbReference type="EMBL" id="JAADYS010000647">
    <property type="protein sequence ID" value="KAF4468169.1"/>
    <property type="molecule type" value="Genomic_DNA"/>
</dbReference>
<gene>
    <name evidence="2" type="ORF">FALBO_4953</name>
</gene>
<name>A0A8H4LHQ3_9HYPO</name>
<reference evidence="2 3" key="1">
    <citation type="submission" date="2020-01" db="EMBL/GenBank/DDBJ databases">
        <title>Identification and distribution of gene clusters putatively required for synthesis of sphingolipid metabolism inhibitors in phylogenetically diverse species of the filamentous fungus Fusarium.</title>
        <authorList>
            <person name="Kim H.-S."/>
            <person name="Busman M."/>
            <person name="Brown D.W."/>
            <person name="Divon H."/>
            <person name="Uhlig S."/>
            <person name="Proctor R.H."/>
        </authorList>
    </citation>
    <scope>NUCLEOTIDE SEQUENCE [LARGE SCALE GENOMIC DNA]</scope>
    <source>
        <strain evidence="2 3">NRRL 20459</strain>
    </source>
</reference>
<evidence type="ECO:0000313" key="3">
    <source>
        <dbReference type="Proteomes" id="UP000554235"/>
    </source>
</evidence>
<comment type="caution">
    <text evidence="2">The sequence shown here is derived from an EMBL/GenBank/DDBJ whole genome shotgun (WGS) entry which is preliminary data.</text>
</comment>
<keyword evidence="3" id="KW-1185">Reference proteome</keyword>
<evidence type="ECO:0000313" key="2">
    <source>
        <dbReference type="EMBL" id="KAF4468169.1"/>
    </source>
</evidence>
<organism evidence="2 3">
    <name type="scientific">Fusarium albosuccineum</name>
    <dbReference type="NCBI Taxonomy" id="1237068"/>
    <lineage>
        <taxon>Eukaryota</taxon>
        <taxon>Fungi</taxon>
        <taxon>Dikarya</taxon>
        <taxon>Ascomycota</taxon>
        <taxon>Pezizomycotina</taxon>
        <taxon>Sordariomycetes</taxon>
        <taxon>Hypocreomycetidae</taxon>
        <taxon>Hypocreales</taxon>
        <taxon>Nectriaceae</taxon>
        <taxon>Fusarium</taxon>
        <taxon>Fusarium decemcellulare species complex</taxon>
    </lineage>
</organism>
<dbReference type="Proteomes" id="UP000554235">
    <property type="component" value="Unassembled WGS sequence"/>
</dbReference>